<dbReference type="Proteomes" id="UP000277928">
    <property type="component" value="Unassembled WGS sequence"/>
</dbReference>
<accession>A0A3P6SHY7</accession>
<evidence type="ECO:0000256" key="1">
    <source>
        <dbReference type="SAM" id="SignalP"/>
    </source>
</evidence>
<feature type="chain" id="PRO_5017981332" description="Secreted protein" evidence="1">
    <location>
        <begin position="27"/>
        <end position="71"/>
    </location>
</feature>
<evidence type="ECO:0008006" key="4">
    <source>
        <dbReference type="Google" id="ProtNLM"/>
    </source>
</evidence>
<proteinExistence type="predicted"/>
<sequence length="71" mass="7949">MPCKGRLAFTGDLGLLCLVLRHAVNAKRSIAVSYFTPTSAVSVRAGSYRINLSEYICFSRKRRDEPKPEKC</sequence>
<reference evidence="2 3" key="1">
    <citation type="submission" date="2018-08" db="EMBL/GenBank/DDBJ databases">
        <authorList>
            <person name="Laetsch R D."/>
            <person name="Stevens L."/>
            <person name="Kumar S."/>
            <person name="Blaxter L. M."/>
        </authorList>
    </citation>
    <scope>NUCLEOTIDE SEQUENCE [LARGE SCALE GENOMIC DNA]</scope>
</reference>
<feature type="signal peptide" evidence="1">
    <location>
        <begin position="1"/>
        <end position="26"/>
    </location>
</feature>
<name>A0A3P6SHY7_LITSI</name>
<evidence type="ECO:0000313" key="3">
    <source>
        <dbReference type="Proteomes" id="UP000277928"/>
    </source>
</evidence>
<keyword evidence="1" id="KW-0732">Signal</keyword>
<dbReference type="AlphaFoldDB" id="A0A3P6SHY7"/>
<dbReference type="EMBL" id="UYRX01000019">
    <property type="protein sequence ID" value="VDK69263.1"/>
    <property type="molecule type" value="Genomic_DNA"/>
</dbReference>
<protein>
    <recommendedName>
        <fullName evidence="4">Secreted protein</fullName>
    </recommendedName>
</protein>
<evidence type="ECO:0000313" key="2">
    <source>
        <dbReference type="EMBL" id="VDK69263.1"/>
    </source>
</evidence>
<keyword evidence="3" id="KW-1185">Reference proteome</keyword>
<gene>
    <name evidence="2" type="ORF">NLS_LOCUS716</name>
</gene>
<organism evidence="2 3">
    <name type="scientific">Litomosoides sigmodontis</name>
    <name type="common">Filarial nematode worm</name>
    <dbReference type="NCBI Taxonomy" id="42156"/>
    <lineage>
        <taxon>Eukaryota</taxon>
        <taxon>Metazoa</taxon>
        <taxon>Ecdysozoa</taxon>
        <taxon>Nematoda</taxon>
        <taxon>Chromadorea</taxon>
        <taxon>Rhabditida</taxon>
        <taxon>Spirurina</taxon>
        <taxon>Spiruromorpha</taxon>
        <taxon>Filarioidea</taxon>
        <taxon>Onchocercidae</taxon>
        <taxon>Litomosoides</taxon>
    </lineage>
</organism>